<dbReference type="GeneID" id="33323020"/>
<proteinExistence type="predicted"/>
<dbReference type="Proteomes" id="UP000250189">
    <property type="component" value="Chromosome"/>
</dbReference>
<protein>
    <submittedName>
        <fullName evidence="1">Uncharacterized protein</fullName>
    </submittedName>
</protein>
<dbReference type="OrthoDB" id="86285at2157"/>
<accession>A0A2Z2NAZ2</accession>
<reference evidence="1 2" key="1">
    <citation type="submission" date="2016-04" db="EMBL/GenBank/DDBJ databases">
        <title>Complete genome sequence of Thermococcus chitonophagus type strain GC74.</title>
        <authorList>
            <person name="Oger P.M."/>
        </authorList>
    </citation>
    <scope>NUCLEOTIDE SEQUENCE [LARGE SCALE GENOMIC DNA]</scope>
    <source>
        <strain evidence="1 2">GC74</strain>
    </source>
</reference>
<organism evidence="1 2">
    <name type="scientific">Thermococcus chitonophagus</name>
    <dbReference type="NCBI Taxonomy" id="54262"/>
    <lineage>
        <taxon>Archaea</taxon>
        <taxon>Methanobacteriati</taxon>
        <taxon>Methanobacteriota</taxon>
        <taxon>Thermococci</taxon>
        <taxon>Thermococcales</taxon>
        <taxon>Thermococcaceae</taxon>
        <taxon>Thermococcus</taxon>
    </lineage>
</organism>
<evidence type="ECO:0000313" key="1">
    <source>
        <dbReference type="EMBL" id="ASJ17470.1"/>
    </source>
</evidence>
<dbReference type="AlphaFoldDB" id="A0A2Z2NAZ2"/>
<sequence length="121" mass="13709">MIRKIFGLVLIVLALTLPTFSTFSYYRAQRKVTIEIGNDPMIKVDCLGNGSIKVTNNMDTIVHLQVTCKHCKTEIETLYPGENITIEHCHKYLVVASWENGGATIRGHCCCCPHNKRRCRN</sequence>
<gene>
    <name evidence="1" type="ORF">A3L04_10520</name>
</gene>
<evidence type="ECO:0000313" key="2">
    <source>
        <dbReference type="Proteomes" id="UP000250189"/>
    </source>
</evidence>
<keyword evidence="2" id="KW-1185">Reference proteome</keyword>
<name>A0A2Z2NAZ2_9EURY</name>
<dbReference type="EMBL" id="CP015193">
    <property type="protein sequence ID" value="ASJ17470.1"/>
    <property type="molecule type" value="Genomic_DNA"/>
</dbReference>
<dbReference type="RefSeq" id="WP_068577921.1">
    <property type="nucleotide sequence ID" value="NZ_CP015193.1"/>
</dbReference>